<dbReference type="EMBL" id="ML996184">
    <property type="protein sequence ID" value="KAF2732043.1"/>
    <property type="molecule type" value="Genomic_DNA"/>
</dbReference>
<dbReference type="GO" id="GO:0005634">
    <property type="term" value="C:nucleus"/>
    <property type="evidence" value="ECO:0007669"/>
    <property type="project" value="UniProtKB-SubCell"/>
</dbReference>
<evidence type="ECO:0000256" key="6">
    <source>
        <dbReference type="ARBA" id="ARBA00022454"/>
    </source>
</evidence>
<dbReference type="InterPro" id="IPR014849">
    <property type="entry name" value="EKC/KEOPS_Gon7"/>
</dbReference>
<dbReference type="GO" id="GO:0000781">
    <property type="term" value="C:chromosome, telomeric region"/>
    <property type="evidence" value="ECO:0007669"/>
    <property type="project" value="UniProtKB-SubCell"/>
</dbReference>
<evidence type="ECO:0000256" key="5">
    <source>
        <dbReference type="ARBA" id="ARBA00019746"/>
    </source>
</evidence>
<dbReference type="Proteomes" id="UP000799444">
    <property type="component" value="Unassembled WGS sequence"/>
</dbReference>
<dbReference type="AlphaFoldDB" id="A0A9P4V0G4"/>
<feature type="region of interest" description="Disordered" evidence="14">
    <location>
        <begin position="1"/>
        <end position="36"/>
    </location>
</feature>
<evidence type="ECO:0000256" key="12">
    <source>
        <dbReference type="ARBA" id="ARBA00023242"/>
    </source>
</evidence>
<accession>A0A9P4V0G4</accession>
<dbReference type="GO" id="GO:0008033">
    <property type="term" value="P:tRNA processing"/>
    <property type="evidence" value="ECO:0007669"/>
    <property type="project" value="UniProtKB-KW"/>
</dbReference>
<keyword evidence="8" id="KW-0779">Telomere</keyword>
<evidence type="ECO:0000256" key="14">
    <source>
        <dbReference type="SAM" id="MobiDB-lite"/>
    </source>
</evidence>
<feature type="compositionally biased region" description="Acidic residues" evidence="14">
    <location>
        <begin position="79"/>
        <end position="95"/>
    </location>
</feature>
<gene>
    <name evidence="15" type="ORF">EJ04DRAFT_514165</name>
</gene>
<keyword evidence="12" id="KW-0539">Nucleus</keyword>
<keyword evidence="6" id="KW-0158">Chromosome</keyword>
<evidence type="ECO:0000256" key="4">
    <source>
        <dbReference type="ARBA" id="ARBA00011534"/>
    </source>
</evidence>
<evidence type="ECO:0000256" key="13">
    <source>
        <dbReference type="ARBA" id="ARBA00025393"/>
    </source>
</evidence>
<keyword evidence="11" id="KW-0804">Transcription</keyword>
<evidence type="ECO:0000313" key="15">
    <source>
        <dbReference type="EMBL" id="KAF2732043.1"/>
    </source>
</evidence>
<feature type="compositionally biased region" description="Low complexity" evidence="14">
    <location>
        <begin position="11"/>
        <end position="23"/>
    </location>
</feature>
<evidence type="ECO:0000256" key="8">
    <source>
        <dbReference type="ARBA" id="ARBA00022895"/>
    </source>
</evidence>
<keyword evidence="10" id="KW-0010">Activator</keyword>
<comment type="subcellular location">
    <subcellularLocation>
        <location evidence="2">Chromosome</location>
        <location evidence="2">Telomere</location>
    </subcellularLocation>
    <subcellularLocation>
        <location evidence="1">Nucleus</location>
    </subcellularLocation>
</comment>
<evidence type="ECO:0000256" key="3">
    <source>
        <dbReference type="ARBA" id="ARBA00008529"/>
    </source>
</evidence>
<keyword evidence="16" id="KW-1185">Reference proteome</keyword>
<evidence type="ECO:0000256" key="10">
    <source>
        <dbReference type="ARBA" id="ARBA00023159"/>
    </source>
</evidence>
<evidence type="ECO:0000256" key="7">
    <source>
        <dbReference type="ARBA" id="ARBA00022694"/>
    </source>
</evidence>
<organism evidence="15 16">
    <name type="scientific">Polyplosphaeria fusca</name>
    <dbReference type="NCBI Taxonomy" id="682080"/>
    <lineage>
        <taxon>Eukaryota</taxon>
        <taxon>Fungi</taxon>
        <taxon>Dikarya</taxon>
        <taxon>Ascomycota</taxon>
        <taxon>Pezizomycotina</taxon>
        <taxon>Dothideomycetes</taxon>
        <taxon>Pleosporomycetidae</taxon>
        <taxon>Pleosporales</taxon>
        <taxon>Tetraplosphaeriaceae</taxon>
        <taxon>Polyplosphaeria</taxon>
    </lineage>
</organism>
<protein>
    <recommendedName>
        <fullName evidence="5">EKC/KEOPS complex subunit GON7</fullName>
    </recommendedName>
</protein>
<comment type="similarity">
    <text evidence="3">Belongs to the GON7 family.</text>
</comment>
<dbReference type="OrthoDB" id="2288868at2759"/>
<sequence length="95" mass="10023">MSASVTATYTSPANAPSPHALSAPLPPVSSEPSTGERVEYLAALQDSVKTLQGHVNAFLTQKMDEDKAQGGADAKVDDAREEETYGEENVDDEDA</sequence>
<feature type="compositionally biased region" description="Polar residues" evidence="14">
    <location>
        <begin position="1"/>
        <end position="10"/>
    </location>
</feature>
<reference evidence="15" key="1">
    <citation type="journal article" date="2020" name="Stud. Mycol.">
        <title>101 Dothideomycetes genomes: a test case for predicting lifestyles and emergence of pathogens.</title>
        <authorList>
            <person name="Haridas S."/>
            <person name="Albert R."/>
            <person name="Binder M."/>
            <person name="Bloem J."/>
            <person name="Labutti K."/>
            <person name="Salamov A."/>
            <person name="Andreopoulos B."/>
            <person name="Baker S."/>
            <person name="Barry K."/>
            <person name="Bills G."/>
            <person name="Bluhm B."/>
            <person name="Cannon C."/>
            <person name="Castanera R."/>
            <person name="Culley D."/>
            <person name="Daum C."/>
            <person name="Ezra D."/>
            <person name="Gonzalez J."/>
            <person name="Henrissat B."/>
            <person name="Kuo A."/>
            <person name="Liang C."/>
            <person name="Lipzen A."/>
            <person name="Lutzoni F."/>
            <person name="Magnuson J."/>
            <person name="Mondo S."/>
            <person name="Nolan M."/>
            <person name="Ohm R."/>
            <person name="Pangilinan J."/>
            <person name="Park H.-J."/>
            <person name="Ramirez L."/>
            <person name="Alfaro M."/>
            <person name="Sun H."/>
            <person name="Tritt A."/>
            <person name="Yoshinaga Y."/>
            <person name="Zwiers L.-H."/>
            <person name="Turgeon B."/>
            <person name="Goodwin S."/>
            <person name="Spatafora J."/>
            <person name="Crous P."/>
            <person name="Grigoriev I."/>
        </authorList>
    </citation>
    <scope>NUCLEOTIDE SEQUENCE</scope>
    <source>
        <strain evidence="15">CBS 125425</strain>
    </source>
</reference>
<comment type="subunit">
    <text evidence="4">Component of the EKC/KEOPS complex composed of at least BUD32, CGI121, GON7, KAE1 and PCC1; the whole complex dimerizes.</text>
</comment>
<feature type="region of interest" description="Disordered" evidence="14">
    <location>
        <begin position="62"/>
        <end position="95"/>
    </location>
</feature>
<dbReference type="Pfam" id="PF08738">
    <property type="entry name" value="Gon7"/>
    <property type="match status" value="1"/>
</dbReference>
<evidence type="ECO:0000256" key="11">
    <source>
        <dbReference type="ARBA" id="ARBA00023163"/>
    </source>
</evidence>
<comment type="function">
    <text evidence="13">Component of the EKC/KEOPS complex that is required for the formation of a threonylcarbamoyl group on adenosine at position 37 (t(6)A37) in tRNAs that read codons beginning with adenine. The complex is probably involved in the transfer of the threonylcarbamoyl moiety of threonylcarbamoyl-AMP (TC-AMP) to the N6 group of A37. GON7 likely plays a supporting role to the catalytic subunit KAE1 in the complex. The EKC/KEOPS complex also promotes both telomere uncapping and telomere elongation. The complex is required for efficient recruitment of transcriptional coactivators.</text>
</comment>
<evidence type="ECO:0000256" key="2">
    <source>
        <dbReference type="ARBA" id="ARBA00004574"/>
    </source>
</evidence>
<evidence type="ECO:0000256" key="1">
    <source>
        <dbReference type="ARBA" id="ARBA00004123"/>
    </source>
</evidence>
<comment type="caution">
    <text evidence="15">The sequence shown here is derived from an EMBL/GenBank/DDBJ whole genome shotgun (WGS) entry which is preliminary data.</text>
</comment>
<keyword evidence="7" id="KW-0819">tRNA processing</keyword>
<evidence type="ECO:0000256" key="9">
    <source>
        <dbReference type="ARBA" id="ARBA00023015"/>
    </source>
</evidence>
<feature type="compositionally biased region" description="Basic and acidic residues" evidence="14">
    <location>
        <begin position="62"/>
        <end position="78"/>
    </location>
</feature>
<proteinExistence type="inferred from homology"/>
<keyword evidence="9" id="KW-0805">Transcription regulation</keyword>
<name>A0A9P4V0G4_9PLEO</name>
<evidence type="ECO:0000313" key="16">
    <source>
        <dbReference type="Proteomes" id="UP000799444"/>
    </source>
</evidence>